<keyword evidence="3" id="KW-1185">Reference proteome</keyword>
<dbReference type="AlphaFoldDB" id="A0A9X1YEA0"/>
<keyword evidence="1" id="KW-0732">Signal</keyword>
<proteinExistence type="predicted"/>
<dbReference type="Proteomes" id="UP001139516">
    <property type="component" value="Unassembled WGS sequence"/>
</dbReference>
<dbReference type="InterPro" id="IPR004564">
    <property type="entry name" value="OM_lipoprot_carrier_LolA-like"/>
</dbReference>
<sequence>MRRFAAVRESRATFTEEKAIPELELPLPSRGTLRWSAPDHLEKITTDPSPERLIVAGDRLLLERPDQNVRTELSLDQAPEIRPLVEAIRATLAGDLATLRRYHEVGFTAYADDNWKITLVPLSVRVRAVVQRIVLSGTGPFVAAMETDGSGGTTRMWIRPAG</sequence>
<evidence type="ECO:0000313" key="2">
    <source>
        <dbReference type="EMBL" id="MCK8784816.1"/>
    </source>
</evidence>
<name>A0A9X1YEA0_9PROT</name>
<evidence type="ECO:0000256" key="1">
    <source>
        <dbReference type="ARBA" id="ARBA00022729"/>
    </source>
</evidence>
<reference evidence="2" key="1">
    <citation type="submission" date="2022-04" db="EMBL/GenBank/DDBJ databases">
        <title>Roseomonas acroporae sp. nov., isolated from coral Acropora digitifera.</title>
        <authorList>
            <person name="Sun H."/>
        </authorList>
    </citation>
    <scope>NUCLEOTIDE SEQUENCE</scope>
    <source>
        <strain evidence="2">NAR14</strain>
    </source>
</reference>
<organism evidence="2 3">
    <name type="scientific">Roseomonas acroporae</name>
    <dbReference type="NCBI Taxonomy" id="2937791"/>
    <lineage>
        <taxon>Bacteria</taxon>
        <taxon>Pseudomonadati</taxon>
        <taxon>Pseudomonadota</taxon>
        <taxon>Alphaproteobacteria</taxon>
        <taxon>Acetobacterales</taxon>
        <taxon>Roseomonadaceae</taxon>
        <taxon>Roseomonas</taxon>
    </lineage>
</organism>
<evidence type="ECO:0000313" key="3">
    <source>
        <dbReference type="Proteomes" id="UP001139516"/>
    </source>
</evidence>
<dbReference type="EMBL" id="JALPRX010000038">
    <property type="protein sequence ID" value="MCK8784816.1"/>
    <property type="molecule type" value="Genomic_DNA"/>
</dbReference>
<dbReference type="CDD" id="cd16325">
    <property type="entry name" value="LolA"/>
    <property type="match status" value="1"/>
</dbReference>
<dbReference type="SUPFAM" id="SSF89392">
    <property type="entry name" value="Prokaryotic lipoproteins and lipoprotein localization factors"/>
    <property type="match status" value="1"/>
</dbReference>
<comment type="caution">
    <text evidence="2">The sequence shown here is derived from an EMBL/GenBank/DDBJ whole genome shotgun (WGS) entry which is preliminary data.</text>
</comment>
<gene>
    <name evidence="2" type="ORF">M0638_10520</name>
</gene>
<dbReference type="Gene3D" id="2.50.20.10">
    <property type="entry name" value="Lipoprotein localisation LolA/LolB/LppX"/>
    <property type="match status" value="1"/>
</dbReference>
<keyword evidence="2" id="KW-0449">Lipoprotein</keyword>
<dbReference type="RefSeq" id="WP_248666937.1">
    <property type="nucleotide sequence ID" value="NZ_JALPRX010000038.1"/>
</dbReference>
<dbReference type="Pfam" id="PF19574">
    <property type="entry name" value="LolA_3"/>
    <property type="match status" value="1"/>
</dbReference>
<accession>A0A9X1YEA0</accession>
<dbReference type="InterPro" id="IPR029046">
    <property type="entry name" value="LolA/LolB/LppX"/>
</dbReference>
<protein>
    <submittedName>
        <fullName evidence="2">Outer membrane lipoprotein carrier protein LolA</fullName>
    </submittedName>
</protein>